<evidence type="ECO:0000256" key="2">
    <source>
        <dbReference type="SAM" id="Phobius"/>
    </source>
</evidence>
<feature type="transmembrane region" description="Helical" evidence="2">
    <location>
        <begin position="12"/>
        <end position="30"/>
    </location>
</feature>
<keyword evidence="5" id="KW-1185">Reference proteome</keyword>
<sequence>MIRSSGVKQTLGALILGMIFGATGVTLYAGHDLKTMHEQLLEQQQENEALETENTLLSEQVQNPNAEAVLSSIRVDCDIPDDVPVQTAIKSRVQKNLAFLQGRSLQILLDHPDLPNRIIDPQSITVENRKFRLHVTLVIITDDELYVRVNGQLQQ</sequence>
<keyword evidence="2" id="KW-1133">Transmembrane helix</keyword>
<protein>
    <recommendedName>
        <fullName evidence="3">Sporulation membrane protein YtrI C-terminal domain-containing protein</fullName>
    </recommendedName>
</protein>
<feature type="coiled-coil region" evidence="1">
    <location>
        <begin position="33"/>
        <end position="60"/>
    </location>
</feature>
<dbReference type="Proteomes" id="UP000829401">
    <property type="component" value="Chromosome"/>
</dbReference>
<dbReference type="AlphaFoldDB" id="A0A9E6ZTU8"/>
<name>A0A9E6ZTU8_ALIAG</name>
<dbReference type="Pfam" id="PF26347">
    <property type="entry name" value="YtrI_sporulation"/>
    <property type="match status" value="1"/>
</dbReference>
<keyword evidence="1" id="KW-0175">Coiled coil</keyword>
<accession>A0A9E6ZTU8</accession>
<keyword evidence="2" id="KW-0472">Membrane</keyword>
<organism evidence="4 5">
    <name type="scientific">Alicyclobacillus acidoterrestris (strain ATCC 49025 / DSM 3922 / CIP 106132 / NCIMB 13137 / GD3B)</name>
    <dbReference type="NCBI Taxonomy" id="1356854"/>
    <lineage>
        <taxon>Bacteria</taxon>
        <taxon>Bacillati</taxon>
        <taxon>Bacillota</taxon>
        <taxon>Bacilli</taxon>
        <taxon>Bacillales</taxon>
        <taxon>Alicyclobacillaceae</taxon>
        <taxon>Alicyclobacillus</taxon>
    </lineage>
</organism>
<proteinExistence type="predicted"/>
<gene>
    <name evidence="4" type="ORF">K1I37_07850</name>
</gene>
<evidence type="ECO:0000256" key="1">
    <source>
        <dbReference type="SAM" id="Coils"/>
    </source>
</evidence>
<dbReference type="KEGG" id="aaco:K1I37_07850"/>
<evidence type="ECO:0000313" key="5">
    <source>
        <dbReference type="Proteomes" id="UP000829401"/>
    </source>
</evidence>
<reference evidence="5" key="1">
    <citation type="journal article" date="2022" name="G3 (Bethesda)">
        <title>Unveiling the complete genome sequence of Alicyclobacillus acidoterrestris DSM 3922T, a taint-producing strain.</title>
        <authorList>
            <person name="Leonardo I.C."/>
            <person name="Barreto Crespo M.T."/>
            <person name="Gaspar F.B."/>
        </authorList>
    </citation>
    <scope>NUCLEOTIDE SEQUENCE [LARGE SCALE GENOMIC DNA]</scope>
    <source>
        <strain evidence="5">DSM 3922</strain>
    </source>
</reference>
<feature type="domain" description="Sporulation membrane protein YtrI C-terminal" evidence="3">
    <location>
        <begin position="85"/>
        <end position="149"/>
    </location>
</feature>
<evidence type="ECO:0000259" key="3">
    <source>
        <dbReference type="Pfam" id="PF26347"/>
    </source>
</evidence>
<dbReference type="EMBL" id="CP080467">
    <property type="protein sequence ID" value="UNO50375.1"/>
    <property type="molecule type" value="Genomic_DNA"/>
</dbReference>
<evidence type="ECO:0000313" key="4">
    <source>
        <dbReference type="EMBL" id="UNO50375.1"/>
    </source>
</evidence>
<dbReference type="InterPro" id="IPR058620">
    <property type="entry name" value="YtrI_C"/>
</dbReference>
<keyword evidence="2" id="KW-0812">Transmembrane</keyword>
<dbReference type="RefSeq" id="WP_152498809.1">
    <property type="nucleotide sequence ID" value="NZ_AURB01000145.1"/>
</dbReference>